<dbReference type="Gene3D" id="2.60.40.640">
    <property type="match status" value="1"/>
</dbReference>
<dbReference type="Proteomes" id="UP000095282">
    <property type="component" value="Unplaced"/>
</dbReference>
<evidence type="ECO:0000313" key="2">
    <source>
        <dbReference type="Proteomes" id="UP000095282"/>
    </source>
</evidence>
<reference evidence="3" key="1">
    <citation type="submission" date="2016-11" db="UniProtKB">
        <authorList>
            <consortium name="WormBaseParasite"/>
        </authorList>
    </citation>
    <scope>IDENTIFICATION</scope>
</reference>
<organism evidence="2 3">
    <name type="scientific">Caenorhabditis tropicalis</name>
    <dbReference type="NCBI Taxonomy" id="1561998"/>
    <lineage>
        <taxon>Eukaryota</taxon>
        <taxon>Metazoa</taxon>
        <taxon>Ecdysozoa</taxon>
        <taxon>Nematoda</taxon>
        <taxon>Chromadorea</taxon>
        <taxon>Rhabditida</taxon>
        <taxon>Rhabditina</taxon>
        <taxon>Rhabditomorpha</taxon>
        <taxon>Rhabditoidea</taxon>
        <taxon>Rhabditidae</taxon>
        <taxon>Peloderinae</taxon>
        <taxon>Caenorhabditis</taxon>
    </lineage>
</organism>
<dbReference type="WBParaSite" id="Csp11.Scaffold535.g3263.t1">
    <property type="protein sequence ID" value="Csp11.Scaffold535.g3263.t1"/>
    <property type="gene ID" value="Csp11.Scaffold535.g3263"/>
</dbReference>
<evidence type="ECO:0000313" key="3">
    <source>
        <dbReference type="WBParaSite" id="Csp11.Scaffold535.g3263.t1"/>
    </source>
</evidence>
<dbReference type="InterPro" id="IPR011022">
    <property type="entry name" value="Arrestin_C-like"/>
</dbReference>
<accession>A0A1I7T7U9</accession>
<feature type="domain" description="Arrestin C-terminal-like" evidence="1">
    <location>
        <begin position="2"/>
        <end position="113"/>
    </location>
</feature>
<keyword evidence="2" id="KW-1185">Reference proteome</keyword>
<dbReference type="STRING" id="1561998.A0A1I7T7U9"/>
<dbReference type="Pfam" id="PF02752">
    <property type="entry name" value="Arrestin_C"/>
    <property type="match status" value="1"/>
</dbReference>
<evidence type="ECO:0000259" key="1">
    <source>
        <dbReference type="Pfam" id="PF02752"/>
    </source>
</evidence>
<dbReference type="InterPro" id="IPR014752">
    <property type="entry name" value="Arrestin-like_C"/>
</dbReference>
<dbReference type="AlphaFoldDB" id="A0A1I7T7U9"/>
<sequence>MIQIKLNIENESTRPVLKAHAEILRFGKYRAEHKGTTHLRNSRKSLAKTSEKIKIEPKTKGEAIISIEVPDCIPSFNSSFIDVFYNVWVSIDVDSTFGGKLETNFFLRIGTVPIRDSTRKV</sequence>
<proteinExistence type="predicted"/>
<protein>
    <submittedName>
        <fullName evidence="3">Arrestin_C domain-containing protein</fullName>
    </submittedName>
</protein>
<name>A0A1I7T7U9_9PELO</name>
<dbReference type="InterPro" id="IPR014756">
    <property type="entry name" value="Ig_E-set"/>
</dbReference>
<dbReference type="SUPFAM" id="SSF81296">
    <property type="entry name" value="E set domains"/>
    <property type="match status" value="1"/>
</dbReference>
<dbReference type="eggNOG" id="KOG3780">
    <property type="taxonomic scope" value="Eukaryota"/>
</dbReference>